<reference evidence="10" key="1">
    <citation type="journal article" date="2013" name="J. Plant Res.">
        <title>Effect of fungi and light on seed germination of three Opuntia species from semiarid lands of central Mexico.</title>
        <authorList>
            <person name="Delgado-Sanchez P."/>
            <person name="Jimenez-Bremont J.F."/>
            <person name="Guerrero-Gonzalez Mde L."/>
            <person name="Flores J."/>
        </authorList>
    </citation>
    <scope>NUCLEOTIDE SEQUENCE</scope>
    <source>
        <tissue evidence="10">Cladode</tissue>
    </source>
</reference>
<dbReference type="InterPro" id="IPR001375">
    <property type="entry name" value="Peptidase_S9_cat"/>
</dbReference>
<keyword evidence="7" id="KW-1133">Transmembrane helix</keyword>
<proteinExistence type="inferred from homology"/>
<dbReference type="InterPro" id="IPR049492">
    <property type="entry name" value="BD-FAE-like_dom"/>
</dbReference>
<comment type="subcellular location">
    <subcellularLocation>
        <location evidence="1">Golgi apparatus membrane</location>
        <topology evidence="1">Multi-pass membrane protein</topology>
    </subcellularLocation>
</comment>
<feature type="domain" description="BD-FAE-like" evidence="9">
    <location>
        <begin position="154"/>
        <end position="239"/>
    </location>
</feature>
<evidence type="ECO:0000256" key="6">
    <source>
        <dbReference type="SAM" id="MobiDB-lite"/>
    </source>
</evidence>
<accession>A0A7C9ARW5</accession>
<dbReference type="GO" id="GO:0016787">
    <property type="term" value="F:hydrolase activity"/>
    <property type="evidence" value="ECO:0007669"/>
    <property type="project" value="UniProtKB-KW"/>
</dbReference>
<dbReference type="Pfam" id="PF20434">
    <property type="entry name" value="BD-FAE"/>
    <property type="match status" value="1"/>
</dbReference>
<dbReference type="Pfam" id="PF00326">
    <property type="entry name" value="Peptidase_S9"/>
    <property type="match status" value="1"/>
</dbReference>
<dbReference type="GO" id="GO:0000139">
    <property type="term" value="C:Golgi membrane"/>
    <property type="evidence" value="ECO:0007669"/>
    <property type="project" value="UniProtKB-SubCell"/>
</dbReference>
<feature type="compositionally biased region" description="Polar residues" evidence="6">
    <location>
        <begin position="31"/>
        <end position="43"/>
    </location>
</feature>
<keyword evidence="2" id="KW-0378">Hydrolase</keyword>
<protein>
    <recommendedName>
        <fullName evidence="4">protein-S-isoprenylcysteine alpha-carbonyl methylesterase</fullName>
        <ecNumber evidence="4">3.1.1.n2</ecNumber>
    </recommendedName>
</protein>
<dbReference type="AlphaFoldDB" id="A0A7C9ARW5"/>
<evidence type="ECO:0000256" key="7">
    <source>
        <dbReference type="SAM" id="Phobius"/>
    </source>
</evidence>
<comment type="similarity">
    <text evidence="3">Belongs to the AB hydrolase superfamily. Isoprenylcysteine methylesterase family.</text>
</comment>
<dbReference type="PANTHER" id="PTHR48081:SF33">
    <property type="entry name" value="KYNURENINE FORMAMIDASE"/>
    <property type="match status" value="1"/>
</dbReference>
<evidence type="ECO:0000256" key="1">
    <source>
        <dbReference type="ARBA" id="ARBA00004653"/>
    </source>
</evidence>
<feature type="domain" description="Peptidase S9 prolyl oligopeptidase catalytic" evidence="8">
    <location>
        <begin position="289"/>
        <end position="333"/>
    </location>
</feature>
<evidence type="ECO:0000259" key="9">
    <source>
        <dbReference type="Pfam" id="PF20434"/>
    </source>
</evidence>
<feature type="transmembrane region" description="Helical" evidence="7">
    <location>
        <begin position="113"/>
        <end position="136"/>
    </location>
</feature>
<dbReference type="PANTHER" id="PTHR48081">
    <property type="entry name" value="AB HYDROLASE SUPERFAMILY PROTEIN C4A8.06C"/>
    <property type="match status" value="1"/>
</dbReference>
<evidence type="ECO:0000256" key="5">
    <source>
        <dbReference type="ARBA" id="ARBA00049507"/>
    </source>
</evidence>
<dbReference type="SUPFAM" id="SSF53474">
    <property type="entry name" value="alpha/beta-Hydrolases"/>
    <property type="match status" value="1"/>
</dbReference>
<dbReference type="InterPro" id="IPR029058">
    <property type="entry name" value="AB_hydrolase_fold"/>
</dbReference>
<evidence type="ECO:0000256" key="2">
    <source>
        <dbReference type="ARBA" id="ARBA00022801"/>
    </source>
</evidence>
<dbReference type="Gene3D" id="3.40.50.1820">
    <property type="entry name" value="alpha/beta hydrolase"/>
    <property type="match status" value="2"/>
</dbReference>
<organism evidence="10">
    <name type="scientific">Opuntia streptacantha</name>
    <name type="common">Prickly pear cactus</name>
    <name type="synonym">Opuntia cardona</name>
    <dbReference type="NCBI Taxonomy" id="393608"/>
    <lineage>
        <taxon>Eukaryota</taxon>
        <taxon>Viridiplantae</taxon>
        <taxon>Streptophyta</taxon>
        <taxon>Embryophyta</taxon>
        <taxon>Tracheophyta</taxon>
        <taxon>Spermatophyta</taxon>
        <taxon>Magnoliopsida</taxon>
        <taxon>eudicotyledons</taxon>
        <taxon>Gunneridae</taxon>
        <taxon>Pentapetalae</taxon>
        <taxon>Caryophyllales</taxon>
        <taxon>Cactineae</taxon>
        <taxon>Cactaceae</taxon>
        <taxon>Opuntioideae</taxon>
        <taxon>Opuntia</taxon>
    </lineage>
</organism>
<dbReference type="EC" id="3.1.1.n2" evidence="4"/>
<feature type="region of interest" description="Disordered" evidence="6">
    <location>
        <begin position="26"/>
        <end position="66"/>
    </location>
</feature>
<sequence length="392" mass="43495">MVIDAKMLEGPEFPLLGTPERCSYEERENRGTQIKGSVASASSVREEREKLGNGGNSHARRRFSGKGVAARPKRQQSFGRDIGHAAAETYLITGLAFKLLGYLGVGYRWITRLLALGCYAMLLLPGFLQVACYYYFSSQVQRSVIYGDQPRNRLDLYFPTNADGRKPVVIFVTGGAWIIGYKAWGSLLGKQLAERDIIVACLDYRNFPQGTIGDMIKDVSQGIAFVCNNITASGGDPNRYNLLKLVDHFHERGLYRSIFLGIMEGEKSLRKYSPELLLQDKTMAKAIPLLPPIILFHGTEDYSIPPDASENFAEALNRVGAHAKVVLYEGKTHTDLFIQDPLRGGKDELFEHMVAVIHAGDAAALAKDAMAPPMRRLVPEILLKLAREISPF</sequence>
<comment type="catalytic activity">
    <reaction evidence="5">
        <text>[protein]-C-terminal S-[(2E,6E)-farnesyl]-L-cysteine methyl ester + H2O = [protein]-C-terminal S-[(2E,6E)-farnesyl]-L-cysteine + methanol + H(+)</text>
        <dbReference type="Rhea" id="RHEA:48520"/>
        <dbReference type="Rhea" id="RHEA-COMP:12125"/>
        <dbReference type="Rhea" id="RHEA-COMP:12126"/>
        <dbReference type="ChEBI" id="CHEBI:15377"/>
        <dbReference type="ChEBI" id="CHEBI:15378"/>
        <dbReference type="ChEBI" id="CHEBI:17790"/>
        <dbReference type="ChEBI" id="CHEBI:90510"/>
        <dbReference type="ChEBI" id="CHEBI:90511"/>
        <dbReference type="EC" id="3.1.1.n2"/>
    </reaction>
</comment>
<keyword evidence="7" id="KW-0472">Membrane</keyword>
<evidence type="ECO:0000256" key="4">
    <source>
        <dbReference type="ARBA" id="ARBA00038928"/>
    </source>
</evidence>
<dbReference type="EMBL" id="GISG01266723">
    <property type="protein sequence ID" value="MBA4675292.1"/>
    <property type="molecule type" value="Transcribed_RNA"/>
</dbReference>
<evidence type="ECO:0000313" key="10">
    <source>
        <dbReference type="EMBL" id="MBA4675292.1"/>
    </source>
</evidence>
<evidence type="ECO:0000256" key="3">
    <source>
        <dbReference type="ARBA" id="ARBA00038028"/>
    </source>
</evidence>
<reference evidence="10" key="2">
    <citation type="submission" date="2020-07" db="EMBL/GenBank/DDBJ databases">
        <authorList>
            <person name="Vera ALvarez R."/>
            <person name="Arias-Moreno D.M."/>
            <person name="Jimenez-Jacinto V."/>
            <person name="Jimenez-Bremont J.F."/>
            <person name="Swaminathan K."/>
            <person name="Moose S.P."/>
            <person name="Guerrero-Gonzalez M.L."/>
            <person name="Marino-Ramirez L."/>
            <person name="Landsman D."/>
            <person name="Rodriguez-Kessler M."/>
            <person name="Delgado-Sanchez P."/>
        </authorList>
    </citation>
    <scope>NUCLEOTIDE SEQUENCE</scope>
    <source>
        <tissue evidence="10">Cladode</tissue>
    </source>
</reference>
<keyword evidence="7" id="KW-0812">Transmembrane</keyword>
<evidence type="ECO:0000259" key="8">
    <source>
        <dbReference type="Pfam" id="PF00326"/>
    </source>
</evidence>
<dbReference type="InterPro" id="IPR050300">
    <property type="entry name" value="GDXG_lipolytic_enzyme"/>
</dbReference>
<name>A0A7C9ARW5_OPUST</name>